<dbReference type="SUPFAM" id="SSF51735">
    <property type="entry name" value="NAD(P)-binding Rossmann-fold domains"/>
    <property type="match status" value="1"/>
</dbReference>
<dbReference type="InterPro" id="IPR002328">
    <property type="entry name" value="ADH_Zn_CS"/>
</dbReference>
<dbReference type="PANTHER" id="PTHR43401">
    <property type="entry name" value="L-THREONINE 3-DEHYDROGENASE"/>
    <property type="match status" value="1"/>
</dbReference>
<dbReference type="SUPFAM" id="SSF50129">
    <property type="entry name" value="GroES-like"/>
    <property type="match status" value="1"/>
</dbReference>
<evidence type="ECO:0000256" key="1">
    <source>
        <dbReference type="ARBA" id="ARBA00022723"/>
    </source>
</evidence>
<reference evidence="7 8" key="1">
    <citation type="submission" date="2020-10" db="EMBL/GenBank/DDBJ databases">
        <title>Ca. Dormibacterota MAGs.</title>
        <authorList>
            <person name="Montgomery K."/>
        </authorList>
    </citation>
    <scope>NUCLEOTIDE SEQUENCE [LARGE SCALE GENOMIC DNA]</scope>
    <source>
        <strain evidence="7">SC8811_S16_3</strain>
    </source>
</reference>
<dbReference type="PANTHER" id="PTHR43401:SF2">
    <property type="entry name" value="L-THREONINE 3-DEHYDROGENASE"/>
    <property type="match status" value="1"/>
</dbReference>
<comment type="similarity">
    <text evidence="4">Belongs to the zinc-containing alcohol dehydrogenase family.</text>
</comment>
<feature type="domain" description="Alcohol dehydrogenase-like N-terminal" evidence="6">
    <location>
        <begin position="55"/>
        <end position="166"/>
    </location>
</feature>
<dbReference type="Gene3D" id="3.40.50.720">
    <property type="entry name" value="NAD(P)-binding Rossmann-like Domain"/>
    <property type="match status" value="1"/>
</dbReference>
<comment type="cofactor">
    <cofactor evidence="4">
        <name>Zn(2+)</name>
        <dbReference type="ChEBI" id="CHEBI:29105"/>
    </cofactor>
</comment>
<evidence type="ECO:0000313" key="7">
    <source>
        <dbReference type="EMBL" id="MBJ7601947.1"/>
    </source>
</evidence>
<dbReference type="PROSITE" id="PS00059">
    <property type="entry name" value="ADH_ZINC"/>
    <property type="match status" value="1"/>
</dbReference>
<comment type="caution">
    <text evidence="7">The sequence shown here is derived from an EMBL/GenBank/DDBJ whole genome shotgun (WGS) entry which is preliminary data.</text>
</comment>
<evidence type="ECO:0000259" key="5">
    <source>
        <dbReference type="Pfam" id="PF00107"/>
    </source>
</evidence>
<dbReference type="Pfam" id="PF08240">
    <property type="entry name" value="ADH_N"/>
    <property type="match status" value="1"/>
</dbReference>
<dbReference type="GO" id="GO:0016491">
    <property type="term" value="F:oxidoreductase activity"/>
    <property type="evidence" value="ECO:0007669"/>
    <property type="project" value="UniProtKB-KW"/>
</dbReference>
<dbReference type="Proteomes" id="UP000620075">
    <property type="component" value="Unassembled WGS sequence"/>
</dbReference>
<evidence type="ECO:0000256" key="3">
    <source>
        <dbReference type="ARBA" id="ARBA00023002"/>
    </source>
</evidence>
<protein>
    <submittedName>
        <fullName evidence="7">Zinc-binding dehydrogenase</fullName>
    </submittedName>
</protein>
<keyword evidence="2 4" id="KW-0862">Zinc</keyword>
<dbReference type="AlphaFoldDB" id="A0A934K7P0"/>
<evidence type="ECO:0000313" key="8">
    <source>
        <dbReference type="Proteomes" id="UP000620075"/>
    </source>
</evidence>
<dbReference type="InterPro" id="IPR011032">
    <property type="entry name" value="GroES-like_sf"/>
</dbReference>
<dbReference type="RefSeq" id="WP_338176335.1">
    <property type="nucleotide sequence ID" value="NZ_JAEKNQ010000010.1"/>
</dbReference>
<organism evidence="7 8">
    <name type="scientific">Candidatus Dormiibacter inghamiae</name>
    <dbReference type="NCBI Taxonomy" id="3127013"/>
    <lineage>
        <taxon>Bacteria</taxon>
        <taxon>Bacillati</taxon>
        <taxon>Candidatus Dormiibacterota</taxon>
        <taxon>Candidatus Dormibacteria</taxon>
        <taxon>Candidatus Dormibacterales</taxon>
        <taxon>Candidatus Dormibacteraceae</taxon>
        <taxon>Candidatus Dormiibacter</taxon>
    </lineage>
</organism>
<dbReference type="Gene3D" id="3.90.180.10">
    <property type="entry name" value="Medium-chain alcohol dehydrogenases, catalytic domain"/>
    <property type="match status" value="1"/>
</dbReference>
<feature type="domain" description="Alcohol dehydrogenase-like C-terminal" evidence="5">
    <location>
        <begin position="206"/>
        <end position="332"/>
    </location>
</feature>
<dbReference type="InterPro" id="IPR013154">
    <property type="entry name" value="ADH-like_N"/>
</dbReference>
<evidence type="ECO:0000256" key="2">
    <source>
        <dbReference type="ARBA" id="ARBA00022833"/>
    </source>
</evidence>
<dbReference type="InterPro" id="IPR050129">
    <property type="entry name" value="Zn_alcohol_dh"/>
</dbReference>
<accession>A0A934K7P0</accession>
<dbReference type="EMBL" id="JAEKNQ010000010">
    <property type="protein sequence ID" value="MBJ7601947.1"/>
    <property type="molecule type" value="Genomic_DNA"/>
</dbReference>
<evidence type="ECO:0000256" key="4">
    <source>
        <dbReference type="RuleBase" id="RU361277"/>
    </source>
</evidence>
<proteinExistence type="inferred from homology"/>
<sequence length="392" mass="41513">MLALQYLRSLPRYALVRATGGRADVATGDFSLLHLGDVPEPEPPNGSWRRVLPSLAGICGSDTAAITGHASLYLDPLTSYPFVPGHEVVGVLAGDGARVVVEPALGCEVRGLSPRCARCVEGRPGLCQRVDEGDLAVGLQTGYCCSTGGGWGEVLIAHESQLHEVPPALSDEAAVLIEPLACSVHAALRGGAGAEDVVVVQGAGTIGLLTLAAIKLFTSPRRLIAVAKHPFQRQQALRLGADQVIRPDEVFQRIRFATEARRLDGPNLSLLLGGADLTFECTGSAAGLDDAFRYTRAGGRVVAVGMPGRERVDWGPIWQRELTVMGAYAYGTEATGRRTFDVALAAAPELGLEQLTGPLFQLSEYRDAIAYAVQAGRRSTAKVAFDLRGLRL</sequence>
<keyword evidence="3" id="KW-0560">Oxidoreductase</keyword>
<keyword evidence="1 4" id="KW-0479">Metal-binding</keyword>
<evidence type="ECO:0000259" key="6">
    <source>
        <dbReference type="Pfam" id="PF08240"/>
    </source>
</evidence>
<dbReference type="InterPro" id="IPR036291">
    <property type="entry name" value="NAD(P)-bd_dom_sf"/>
</dbReference>
<name>A0A934K7P0_9BACT</name>
<dbReference type="GO" id="GO:0008270">
    <property type="term" value="F:zinc ion binding"/>
    <property type="evidence" value="ECO:0007669"/>
    <property type="project" value="InterPro"/>
</dbReference>
<dbReference type="InterPro" id="IPR013149">
    <property type="entry name" value="ADH-like_C"/>
</dbReference>
<gene>
    <name evidence="7" type="ORF">JF888_01905</name>
</gene>
<dbReference type="Pfam" id="PF00107">
    <property type="entry name" value="ADH_zinc_N"/>
    <property type="match status" value="1"/>
</dbReference>